<dbReference type="AlphaFoldDB" id="A0A839EDH4"/>
<dbReference type="InterPro" id="IPR006913">
    <property type="entry name" value="CENP-V/GFA"/>
</dbReference>
<accession>A0A839EDH4</accession>
<proteinExistence type="inferred from homology"/>
<keyword evidence="3" id="KW-0862">Zinc</keyword>
<dbReference type="EMBL" id="JACGXN010000001">
    <property type="protein sequence ID" value="MBA8876769.1"/>
    <property type="molecule type" value="Genomic_DNA"/>
</dbReference>
<evidence type="ECO:0000259" key="5">
    <source>
        <dbReference type="PROSITE" id="PS51891"/>
    </source>
</evidence>
<dbReference type="PANTHER" id="PTHR33337:SF40">
    <property type="entry name" value="CENP-V_GFA DOMAIN-CONTAINING PROTEIN-RELATED"/>
    <property type="match status" value="1"/>
</dbReference>
<evidence type="ECO:0000313" key="7">
    <source>
        <dbReference type="Proteomes" id="UP000549052"/>
    </source>
</evidence>
<evidence type="ECO:0000256" key="2">
    <source>
        <dbReference type="ARBA" id="ARBA00022723"/>
    </source>
</evidence>
<dbReference type="GO" id="GO:0016846">
    <property type="term" value="F:carbon-sulfur lyase activity"/>
    <property type="evidence" value="ECO:0007669"/>
    <property type="project" value="InterPro"/>
</dbReference>
<gene>
    <name evidence="6" type="ORF">FHW16_000451</name>
</gene>
<dbReference type="Pfam" id="PF04828">
    <property type="entry name" value="GFA"/>
    <property type="match status" value="1"/>
</dbReference>
<keyword evidence="4" id="KW-0456">Lyase</keyword>
<comment type="caution">
    <text evidence="6">The sequence shown here is derived from an EMBL/GenBank/DDBJ whole genome shotgun (WGS) entry which is preliminary data.</text>
</comment>
<evidence type="ECO:0000256" key="4">
    <source>
        <dbReference type="ARBA" id="ARBA00023239"/>
    </source>
</evidence>
<evidence type="ECO:0000313" key="6">
    <source>
        <dbReference type="EMBL" id="MBA8876769.1"/>
    </source>
</evidence>
<keyword evidence="7" id="KW-1185">Reference proteome</keyword>
<evidence type="ECO:0000256" key="1">
    <source>
        <dbReference type="ARBA" id="ARBA00005495"/>
    </source>
</evidence>
<comment type="similarity">
    <text evidence="1">Belongs to the Gfa family.</text>
</comment>
<dbReference type="GO" id="GO:0046872">
    <property type="term" value="F:metal ion binding"/>
    <property type="evidence" value="ECO:0007669"/>
    <property type="project" value="UniProtKB-KW"/>
</dbReference>
<protein>
    <recommendedName>
        <fullName evidence="5">CENP-V/GFA domain-containing protein</fullName>
    </recommendedName>
</protein>
<dbReference type="PROSITE" id="PS51891">
    <property type="entry name" value="CENP_V_GFA"/>
    <property type="match status" value="1"/>
</dbReference>
<feature type="domain" description="CENP-V/GFA" evidence="5">
    <location>
        <begin position="3"/>
        <end position="111"/>
    </location>
</feature>
<keyword evidence="2" id="KW-0479">Metal-binding</keyword>
<evidence type="ECO:0000256" key="3">
    <source>
        <dbReference type="ARBA" id="ARBA00022833"/>
    </source>
</evidence>
<name>A0A839EDH4_9HYPH</name>
<dbReference type="RefSeq" id="WP_182547526.1">
    <property type="nucleotide sequence ID" value="NZ_JACGXN010000001.1"/>
</dbReference>
<reference evidence="6 7" key="1">
    <citation type="submission" date="2020-07" db="EMBL/GenBank/DDBJ databases">
        <title>Genomic Encyclopedia of Type Strains, Phase IV (KMG-V): Genome sequencing to study the core and pangenomes of soil and plant-associated prokaryotes.</title>
        <authorList>
            <person name="Whitman W."/>
        </authorList>
    </citation>
    <scope>NUCLEOTIDE SEQUENCE [LARGE SCALE GENOMIC DNA]</scope>
    <source>
        <strain evidence="6 7">AN3</strain>
    </source>
</reference>
<dbReference type="Gene3D" id="3.90.1590.10">
    <property type="entry name" value="glutathione-dependent formaldehyde- activating enzyme (gfa)"/>
    <property type="match status" value="1"/>
</dbReference>
<organism evidence="6 7">
    <name type="scientific">Phyllobacterium myrsinacearum</name>
    <dbReference type="NCBI Taxonomy" id="28101"/>
    <lineage>
        <taxon>Bacteria</taxon>
        <taxon>Pseudomonadati</taxon>
        <taxon>Pseudomonadota</taxon>
        <taxon>Alphaproteobacteria</taxon>
        <taxon>Hyphomicrobiales</taxon>
        <taxon>Phyllobacteriaceae</taxon>
        <taxon>Phyllobacterium</taxon>
    </lineage>
</organism>
<sequence>MKVDGSCHCGKIKFEAEINPDSVTICHCTDCQRLTGTAFRVSVPATASSLHFISGEPRTYRKTADSGRQRVQGFCADCGTPIYSTSTDPHPSRYGLRVGCLSQRTQLAPRQEVWLRSALP</sequence>
<dbReference type="SUPFAM" id="SSF51316">
    <property type="entry name" value="Mss4-like"/>
    <property type="match status" value="1"/>
</dbReference>
<dbReference type="Proteomes" id="UP000549052">
    <property type="component" value="Unassembled WGS sequence"/>
</dbReference>
<dbReference type="PANTHER" id="PTHR33337">
    <property type="entry name" value="GFA DOMAIN-CONTAINING PROTEIN"/>
    <property type="match status" value="1"/>
</dbReference>
<dbReference type="InterPro" id="IPR011057">
    <property type="entry name" value="Mss4-like_sf"/>
</dbReference>